<keyword evidence="3" id="KW-0949">S-adenosyl-L-methionine</keyword>
<dbReference type="InterPro" id="IPR050362">
    <property type="entry name" value="Cation-dep_OMT"/>
</dbReference>
<dbReference type="PANTHER" id="PTHR10509">
    <property type="entry name" value="O-METHYLTRANSFERASE-RELATED"/>
    <property type="match status" value="1"/>
</dbReference>
<sequence>MAFLLAWLRDHSQVRDILEIGTAVGLSAMEMANVRWDMTVDTVEVNPLMYAQAVRNVKAAGLSGRVHCYLCDGAEFSSEKIYDLVFIDAAKSQYRRYLEHFWFNTRPGSFFVFDNLNFHGMVDDESLTHNRSTVQMVHKIGAFREHLLQDERFDTVFYQDVGDGIAIALRRQ</sequence>
<dbReference type="AlphaFoldDB" id="A0AB35U2F9"/>
<dbReference type="PROSITE" id="PS51682">
    <property type="entry name" value="SAM_OMT_I"/>
    <property type="match status" value="1"/>
</dbReference>
<proteinExistence type="predicted"/>
<evidence type="ECO:0000256" key="2">
    <source>
        <dbReference type="ARBA" id="ARBA00022679"/>
    </source>
</evidence>
<dbReference type="GO" id="GO:0008171">
    <property type="term" value="F:O-methyltransferase activity"/>
    <property type="evidence" value="ECO:0007669"/>
    <property type="project" value="InterPro"/>
</dbReference>
<dbReference type="Pfam" id="PF01596">
    <property type="entry name" value="Methyltransf_3"/>
    <property type="match status" value="1"/>
</dbReference>
<evidence type="ECO:0000313" key="5">
    <source>
        <dbReference type="Proteomes" id="UP001286174"/>
    </source>
</evidence>
<organism evidence="4 5">
    <name type="scientific">Grylomicrobium aquisgranensis</name>
    <dbReference type="NCBI Taxonomy" id="2926318"/>
    <lineage>
        <taxon>Bacteria</taxon>
        <taxon>Bacillati</taxon>
        <taxon>Bacillota</taxon>
        <taxon>Erysipelotrichia</taxon>
        <taxon>Erysipelotrichales</taxon>
        <taxon>Erysipelotrichaceae</taxon>
        <taxon>Grylomicrobium</taxon>
    </lineage>
</organism>
<dbReference type="InterPro" id="IPR002935">
    <property type="entry name" value="SAM_O-MeTrfase"/>
</dbReference>
<dbReference type="EMBL" id="JALBUR010000011">
    <property type="protein sequence ID" value="MDX8419638.1"/>
    <property type="molecule type" value="Genomic_DNA"/>
</dbReference>
<evidence type="ECO:0000313" key="4">
    <source>
        <dbReference type="EMBL" id="MDX8419638.1"/>
    </source>
</evidence>
<comment type="caution">
    <text evidence="4">The sequence shown here is derived from an EMBL/GenBank/DDBJ whole genome shotgun (WGS) entry which is preliminary data.</text>
</comment>
<gene>
    <name evidence="4" type="ORF">MOZ60_05980</name>
</gene>
<dbReference type="SUPFAM" id="SSF53335">
    <property type="entry name" value="S-adenosyl-L-methionine-dependent methyltransferases"/>
    <property type="match status" value="1"/>
</dbReference>
<dbReference type="PANTHER" id="PTHR10509:SF14">
    <property type="entry name" value="CAFFEOYL-COA O-METHYLTRANSFERASE 3-RELATED"/>
    <property type="match status" value="1"/>
</dbReference>
<dbReference type="InterPro" id="IPR029063">
    <property type="entry name" value="SAM-dependent_MTases_sf"/>
</dbReference>
<keyword evidence="2" id="KW-0808">Transferase</keyword>
<dbReference type="Proteomes" id="UP001286174">
    <property type="component" value="Unassembled WGS sequence"/>
</dbReference>
<reference evidence="4 5" key="1">
    <citation type="submission" date="2022-03" db="EMBL/GenBank/DDBJ databases">
        <title>Novel taxa within the pig intestine.</title>
        <authorList>
            <person name="Wylensek D."/>
            <person name="Bishof K."/>
            <person name="Afrizal A."/>
            <person name="Clavel T."/>
        </authorList>
    </citation>
    <scope>NUCLEOTIDE SEQUENCE [LARGE SCALE GENOMIC DNA]</scope>
    <source>
        <strain evidence="4 5">CLA-KB-P133</strain>
    </source>
</reference>
<evidence type="ECO:0000256" key="1">
    <source>
        <dbReference type="ARBA" id="ARBA00022603"/>
    </source>
</evidence>
<dbReference type="Gene3D" id="3.40.50.150">
    <property type="entry name" value="Vaccinia Virus protein VP39"/>
    <property type="match status" value="1"/>
</dbReference>
<keyword evidence="1 4" id="KW-0489">Methyltransferase</keyword>
<keyword evidence="5" id="KW-1185">Reference proteome</keyword>
<dbReference type="GO" id="GO:0032259">
    <property type="term" value="P:methylation"/>
    <property type="evidence" value="ECO:0007669"/>
    <property type="project" value="UniProtKB-KW"/>
</dbReference>
<evidence type="ECO:0000256" key="3">
    <source>
        <dbReference type="ARBA" id="ARBA00022691"/>
    </source>
</evidence>
<protein>
    <submittedName>
        <fullName evidence="4">Methyltransferase</fullName>
    </submittedName>
</protein>
<accession>A0AB35U2F9</accession>
<name>A0AB35U2F9_9FIRM</name>
<dbReference type="GO" id="GO:0008757">
    <property type="term" value="F:S-adenosylmethionine-dependent methyltransferase activity"/>
    <property type="evidence" value="ECO:0007669"/>
    <property type="project" value="TreeGrafter"/>
</dbReference>